<dbReference type="InterPro" id="IPR016193">
    <property type="entry name" value="Cytidine_deaminase-like"/>
</dbReference>
<evidence type="ECO:0000256" key="3">
    <source>
        <dbReference type="ARBA" id="ARBA00022723"/>
    </source>
</evidence>
<feature type="domain" description="CMP/dCMP-type deaminase" evidence="6">
    <location>
        <begin position="1"/>
        <end position="119"/>
    </location>
</feature>
<dbReference type="GO" id="GO:0008270">
    <property type="term" value="F:zinc ion binding"/>
    <property type="evidence" value="ECO:0007669"/>
    <property type="project" value="InterPro"/>
</dbReference>
<keyword evidence="5" id="KW-0862">Zinc</keyword>
<organism evidence="7 8">
    <name type="scientific">Geospiza fortis</name>
    <name type="common">Medium ground-finch</name>
    <dbReference type="NCBI Taxonomy" id="48883"/>
    <lineage>
        <taxon>Eukaryota</taxon>
        <taxon>Metazoa</taxon>
        <taxon>Chordata</taxon>
        <taxon>Craniata</taxon>
        <taxon>Vertebrata</taxon>
        <taxon>Euteleostomi</taxon>
        <taxon>Archelosauria</taxon>
        <taxon>Archosauria</taxon>
        <taxon>Dinosauria</taxon>
        <taxon>Saurischia</taxon>
        <taxon>Theropoda</taxon>
        <taxon>Coelurosauria</taxon>
        <taxon>Aves</taxon>
        <taxon>Neognathae</taxon>
        <taxon>Neoaves</taxon>
        <taxon>Telluraves</taxon>
        <taxon>Australaves</taxon>
        <taxon>Passeriformes</taxon>
        <taxon>Thraupidae</taxon>
        <taxon>Geospiza</taxon>
    </lineage>
</organism>
<dbReference type="Gene3D" id="3.40.140.10">
    <property type="entry name" value="Cytidine Deaminase, domain 2"/>
    <property type="match status" value="1"/>
</dbReference>
<dbReference type="GO" id="GO:0003723">
    <property type="term" value="F:RNA binding"/>
    <property type="evidence" value="ECO:0007669"/>
    <property type="project" value="TreeGrafter"/>
</dbReference>
<evidence type="ECO:0000259" key="6">
    <source>
        <dbReference type="PROSITE" id="PS51747"/>
    </source>
</evidence>
<evidence type="ECO:0000313" key="7">
    <source>
        <dbReference type="Proteomes" id="UP000504602"/>
    </source>
</evidence>
<dbReference type="PANTHER" id="PTHR13857">
    <property type="entry name" value="MRNA EDITING ENZYME"/>
    <property type="match status" value="1"/>
</dbReference>
<dbReference type="PROSITE" id="PS00903">
    <property type="entry name" value="CYT_DCMP_DEAMINASES_1"/>
    <property type="match status" value="1"/>
</dbReference>
<proteinExistence type="inferred from homology"/>
<dbReference type="InterPro" id="IPR050610">
    <property type="entry name" value="APOBEC_Cyt_Deaminase"/>
</dbReference>
<dbReference type="InterPro" id="IPR002125">
    <property type="entry name" value="CMP_dCMP_dom"/>
</dbReference>
<dbReference type="GO" id="GO:0004126">
    <property type="term" value="F:cytidine deaminase activity"/>
    <property type="evidence" value="ECO:0007669"/>
    <property type="project" value="TreeGrafter"/>
</dbReference>
<dbReference type="OrthoDB" id="5956704at2759"/>
<dbReference type="GO" id="GO:0016554">
    <property type="term" value="P:cytidine to uridine editing"/>
    <property type="evidence" value="ECO:0007669"/>
    <property type="project" value="TreeGrafter"/>
</dbReference>
<accession>A0A8N5EV26</accession>
<evidence type="ECO:0000313" key="8">
    <source>
        <dbReference type="RefSeq" id="XP_030918153.1"/>
    </source>
</evidence>
<dbReference type="GO" id="GO:0005737">
    <property type="term" value="C:cytoplasm"/>
    <property type="evidence" value="ECO:0007669"/>
    <property type="project" value="TreeGrafter"/>
</dbReference>
<gene>
    <name evidence="8" type="primary">LOC115948607</name>
</gene>
<dbReference type="AlphaFoldDB" id="A0A8N5EV26"/>
<keyword evidence="7" id="KW-1185">Reference proteome</keyword>
<dbReference type="PANTHER" id="PTHR13857:SF26">
    <property type="entry name" value="C-U-EDITING ENZYME APOBEC-1"/>
    <property type="match status" value="1"/>
</dbReference>
<dbReference type="SUPFAM" id="SSF53927">
    <property type="entry name" value="Cytidine deaminase-like"/>
    <property type="match status" value="1"/>
</dbReference>
<name>A0A8N5EV26_GEOFO</name>
<protein>
    <submittedName>
        <fullName evidence="8">C-&gt;U-editing enzyme APOBEC-1-like</fullName>
    </submittedName>
</protein>
<keyword evidence="4" id="KW-0378">Hydrolase</keyword>
<dbReference type="Proteomes" id="UP000504602">
    <property type="component" value="Unplaced"/>
</dbReference>
<evidence type="ECO:0000256" key="4">
    <source>
        <dbReference type="ARBA" id="ARBA00022801"/>
    </source>
</evidence>
<evidence type="ECO:0000256" key="1">
    <source>
        <dbReference type="ARBA" id="ARBA00001947"/>
    </source>
</evidence>
<dbReference type="GO" id="GO:0005634">
    <property type="term" value="C:nucleus"/>
    <property type="evidence" value="ECO:0007669"/>
    <property type="project" value="TreeGrafter"/>
</dbReference>
<keyword evidence="3" id="KW-0479">Metal-binding</keyword>
<sequence>MYISKRALRKHFDPREFPMETYLMCELWWHGGMRSWRHWVRNDDYNNCHAEQYFLEEIFEPRSYNICDMYWYLSYSPCWECCDVIRDFLEEQPNVNIYIHVARLYRINDQENCEALRKLNSLQEVTIKAMEAEDYNYCRKTFIQRGVDCDFSPKKFQSEIQRNRVKLDDILQAGRQNKFQSSKPRGYKDLRS</sequence>
<comment type="cofactor">
    <cofactor evidence="1">
        <name>Zn(2+)</name>
        <dbReference type="ChEBI" id="CHEBI:29105"/>
    </cofactor>
</comment>
<dbReference type="PROSITE" id="PS51747">
    <property type="entry name" value="CYT_DCMP_DEAMINASES_2"/>
    <property type="match status" value="1"/>
</dbReference>
<evidence type="ECO:0000256" key="2">
    <source>
        <dbReference type="ARBA" id="ARBA00006576"/>
    </source>
</evidence>
<reference evidence="8" key="1">
    <citation type="submission" date="2025-08" db="UniProtKB">
        <authorList>
            <consortium name="RefSeq"/>
        </authorList>
    </citation>
    <scope>IDENTIFICATION</scope>
</reference>
<dbReference type="RefSeq" id="XP_030918153.1">
    <property type="nucleotide sequence ID" value="XM_031062293.1"/>
</dbReference>
<dbReference type="GeneID" id="115948607"/>
<dbReference type="InterPro" id="IPR016192">
    <property type="entry name" value="APOBEC/CMP_deaminase_Zn-bd"/>
</dbReference>
<dbReference type="Pfam" id="PF18750">
    <property type="entry name" value="SNAD4"/>
    <property type="match status" value="1"/>
</dbReference>
<evidence type="ECO:0000256" key="5">
    <source>
        <dbReference type="ARBA" id="ARBA00022833"/>
    </source>
</evidence>
<comment type="similarity">
    <text evidence="2">Belongs to the cytidine and deoxycytidylate deaminase family.</text>
</comment>